<dbReference type="AlphaFoldDB" id="A0A941ATI3"/>
<dbReference type="RefSeq" id="WP_210597568.1">
    <property type="nucleotide sequence ID" value="NZ_JAGKSQ010000004.1"/>
</dbReference>
<keyword evidence="2" id="KW-1185">Reference proteome</keyword>
<protein>
    <submittedName>
        <fullName evidence="1">Uncharacterized protein</fullName>
    </submittedName>
</protein>
<dbReference type="Proteomes" id="UP000678228">
    <property type="component" value="Unassembled WGS sequence"/>
</dbReference>
<dbReference type="SUPFAM" id="SSF88659">
    <property type="entry name" value="Sigma3 and sigma4 domains of RNA polymerase sigma factors"/>
    <property type="match status" value="1"/>
</dbReference>
<dbReference type="GO" id="GO:0006352">
    <property type="term" value="P:DNA-templated transcription initiation"/>
    <property type="evidence" value="ECO:0007669"/>
    <property type="project" value="InterPro"/>
</dbReference>
<proteinExistence type="predicted"/>
<accession>A0A941ATI3</accession>
<evidence type="ECO:0000313" key="2">
    <source>
        <dbReference type="Proteomes" id="UP000678228"/>
    </source>
</evidence>
<dbReference type="Gene3D" id="1.20.140.160">
    <property type="match status" value="1"/>
</dbReference>
<organism evidence="1 2">
    <name type="scientific">Halalkalibacter suaedae</name>
    <dbReference type="NCBI Taxonomy" id="2822140"/>
    <lineage>
        <taxon>Bacteria</taxon>
        <taxon>Bacillati</taxon>
        <taxon>Bacillota</taxon>
        <taxon>Bacilli</taxon>
        <taxon>Bacillales</taxon>
        <taxon>Bacillaceae</taxon>
        <taxon>Halalkalibacter</taxon>
    </lineage>
</organism>
<gene>
    <name evidence="1" type="ORF">J7W16_12155</name>
</gene>
<reference evidence="1" key="1">
    <citation type="submission" date="2021-03" db="EMBL/GenBank/DDBJ databases">
        <title>Bacillus suaedae sp. nov., isolated from Suaeda aralocaspica.</title>
        <authorList>
            <person name="Lei R.F.R."/>
        </authorList>
    </citation>
    <scope>NUCLEOTIDE SEQUENCE</scope>
    <source>
        <strain evidence="1">YZJH907-2</strain>
    </source>
</reference>
<dbReference type="InterPro" id="IPR013324">
    <property type="entry name" value="RNA_pol_sigma_r3/r4-like"/>
</dbReference>
<dbReference type="EMBL" id="JAGKSQ010000004">
    <property type="protein sequence ID" value="MBP3951884.1"/>
    <property type="molecule type" value="Genomic_DNA"/>
</dbReference>
<dbReference type="SUPFAM" id="SSF88946">
    <property type="entry name" value="Sigma2 domain of RNA polymerase sigma factors"/>
    <property type="match status" value="1"/>
</dbReference>
<comment type="caution">
    <text evidence="1">The sequence shown here is derived from an EMBL/GenBank/DDBJ whole genome shotgun (WGS) entry which is preliminary data.</text>
</comment>
<name>A0A941ATI3_9BACI</name>
<sequence length="163" mass="18871">MKKRLYLHLYDRRREQFCTYVEKHKDRIFQLSYLLVNNKQIAEEISKEVLIEAYADFDSQRKGREDKILLYKQVIKHTLTILDQQVDEVNGSIMHVKMSVAKGLMNLAFEERAILILKHVCLLSISDISEVVGLPKPLVKERLIQARDILVLEIVNGPVIGVG</sequence>
<dbReference type="InterPro" id="IPR013325">
    <property type="entry name" value="RNA_pol_sigma_r2"/>
</dbReference>
<dbReference type="GO" id="GO:0003700">
    <property type="term" value="F:DNA-binding transcription factor activity"/>
    <property type="evidence" value="ECO:0007669"/>
    <property type="project" value="InterPro"/>
</dbReference>
<evidence type="ECO:0000313" key="1">
    <source>
        <dbReference type="EMBL" id="MBP3951884.1"/>
    </source>
</evidence>